<evidence type="ECO:0000313" key="1">
    <source>
        <dbReference type="EMBL" id="GBM98410.1"/>
    </source>
</evidence>
<keyword evidence="2" id="KW-1185">Reference proteome</keyword>
<reference evidence="1 2" key="1">
    <citation type="journal article" date="2019" name="Sci. Rep.">
        <title>Orb-weaving spider Araneus ventricosus genome elucidates the spidroin gene catalogue.</title>
        <authorList>
            <person name="Kono N."/>
            <person name="Nakamura H."/>
            <person name="Ohtoshi R."/>
            <person name="Moran D.A.P."/>
            <person name="Shinohara A."/>
            <person name="Yoshida Y."/>
            <person name="Fujiwara M."/>
            <person name="Mori M."/>
            <person name="Tomita M."/>
            <person name="Arakawa K."/>
        </authorList>
    </citation>
    <scope>NUCLEOTIDE SEQUENCE [LARGE SCALE GENOMIC DNA]</scope>
</reference>
<comment type="caution">
    <text evidence="1">The sequence shown here is derived from an EMBL/GenBank/DDBJ whole genome shotgun (WGS) entry which is preliminary data.</text>
</comment>
<proteinExistence type="predicted"/>
<sequence>MGLSAEVLSCSSDRISEVQGPSQNNRVASNVTWDVNIALLNQTLNSPCIAPKRDVHVTKFINLGRNSITIKFVSLVLLCIYMNAVVKKCNKLDDRNVANGFITRTVDPFQILDQFHLFIVGLFFHVFFHLLPTGPTTEYYLLSSQFSSVSLLE</sequence>
<gene>
    <name evidence="1" type="ORF">AVEN_3740_1</name>
</gene>
<protein>
    <submittedName>
        <fullName evidence="1">Uncharacterized protein</fullName>
    </submittedName>
</protein>
<evidence type="ECO:0000313" key="2">
    <source>
        <dbReference type="Proteomes" id="UP000499080"/>
    </source>
</evidence>
<name>A0A4Y2K7J9_ARAVE</name>
<accession>A0A4Y2K7J9</accession>
<organism evidence="1 2">
    <name type="scientific">Araneus ventricosus</name>
    <name type="common">Orbweaver spider</name>
    <name type="synonym">Epeira ventricosa</name>
    <dbReference type="NCBI Taxonomy" id="182803"/>
    <lineage>
        <taxon>Eukaryota</taxon>
        <taxon>Metazoa</taxon>
        <taxon>Ecdysozoa</taxon>
        <taxon>Arthropoda</taxon>
        <taxon>Chelicerata</taxon>
        <taxon>Arachnida</taxon>
        <taxon>Araneae</taxon>
        <taxon>Araneomorphae</taxon>
        <taxon>Entelegynae</taxon>
        <taxon>Araneoidea</taxon>
        <taxon>Araneidae</taxon>
        <taxon>Araneus</taxon>
    </lineage>
</organism>
<dbReference type="EMBL" id="BGPR01004321">
    <property type="protein sequence ID" value="GBM98410.1"/>
    <property type="molecule type" value="Genomic_DNA"/>
</dbReference>
<dbReference type="Proteomes" id="UP000499080">
    <property type="component" value="Unassembled WGS sequence"/>
</dbReference>
<dbReference type="AlphaFoldDB" id="A0A4Y2K7J9"/>